<evidence type="ECO:0000313" key="1">
    <source>
        <dbReference type="EMBL" id="KAK4709265.1"/>
    </source>
</evidence>
<dbReference type="EMBL" id="JAWPEI010000012">
    <property type="protein sequence ID" value="KAK4709265.1"/>
    <property type="molecule type" value="Genomic_DNA"/>
</dbReference>
<keyword evidence="2" id="KW-1185">Reference proteome</keyword>
<evidence type="ECO:0000313" key="2">
    <source>
        <dbReference type="Proteomes" id="UP001311915"/>
    </source>
</evidence>
<accession>A0AAV9K9S4</accession>
<dbReference type="AlphaFoldDB" id="A0AAV9K9S4"/>
<protein>
    <submittedName>
        <fullName evidence="1">Uncharacterized protein</fullName>
    </submittedName>
</protein>
<comment type="caution">
    <text evidence="1">The sequence shown here is derived from an EMBL/GenBank/DDBJ whole genome shotgun (WGS) entry which is preliminary data.</text>
</comment>
<reference evidence="1 2" key="1">
    <citation type="submission" date="2023-10" db="EMBL/GenBank/DDBJ databases">
        <title>Genome-Wide Identification Analysis in wild type Solanum Pinnatisectum Reveals Some Genes Defensing Phytophthora Infestans.</title>
        <authorList>
            <person name="Sun C."/>
        </authorList>
    </citation>
    <scope>NUCLEOTIDE SEQUENCE [LARGE SCALE GENOMIC DNA]</scope>
    <source>
        <strain evidence="1">LQN</strain>
        <tissue evidence="1">Leaf</tissue>
    </source>
</reference>
<dbReference type="Proteomes" id="UP001311915">
    <property type="component" value="Unassembled WGS sequence"/>
</dbReference>
<sequence>MIDPYVGFTCKVDEDHGIVSFTIVRYVIRKRYQSSITIESYSSETNVWIANNVIHDLLYPQRDENYLSSRCVIDGVLCWIDNSGQGMTVYDGVKKSFGGLAYPQPGCVIYPQLCCWRLNNFPCRDAEWVWKYNVDVVAIIEKCGEDFGLGGGNVQNIVFHSVFSDILYLQMNGKVISYNVKTSNLSMILEKLGGRQKNITNCFPMNGRISSRLSINRYYIS</sequence>
<proteinExistence type="predicted"/>
<organism evidence="1 2">
    <name type="scientific">Solanum pinnatisectum</name>
    <name type="common">tansyleaf nightshade</name>
    <dbReference type="NCBI Taxonomy" id="50273"/>
    <lineage>
        <taxon>Eukaryota</taxon>
        <taxon>Viridiplantae</taxon>
        <taxon>Streptophyta</taxon>
        <taxon>Embryophyta</taxon>
        <taxon>Tracheophyta</taxon>
        <taxon>Spermatophyta</taxon>
        <taxon>Magnoliopsida</taxon>
        <taxon>eudicotyledons</taxon>
        <taxon>Gunneridae</taxon>
        <taxon>Pentapetalae</taxon>
        <taxon>asterids</taxon>
        <taxon>lamiids</taxon>
        <taxon>Solanales</taxon>
        <taxon>Solanaceae</taxon>
        <taxon>Solanoideae</taxon>
        <taxon>Solaneae</taxon>
        <taxon>Solanum</taxon>
    </lineage>
</organism>
<gene>
    <name evidence="1" type="ORF">R3W88_030190</name>
</gene>
<name>A0AAV9K9S4_9SOLN</name>